<dbReference type="Gene3D" id="3.90.640.10">
    <property type="entry name" value="Actin, Chain A, domain 4"/>
    <property type="match status" value="1"/>
</dbReference>
<keyword evidence="3" id="KW-1185">Reference proteome</keyword>
<dbReference type="Proteomes" id="UP000006671">
    <property type="component" value="Unassembled WGS sequence"/>
</dbReference>
<dbReference type="VEuPathDB" id="AmoebaDB:NAEGRDRAFT_31372"/>
<evidence type="ECO:0000313" key="3">
    <source>
        <dbReference type="Proteomes" id="UP000006671"/>
    </source>
</evidence>
<dbReference type="PANTHER" id="PTHR11937">
    <property type="entry name" value="ACTIN"/>
    <property type="match status" value="1"/>
</dbReference>
<dbReference type="OMA" id="KSCGIHE"/>
<evidence type="ECO:0000256" key="1">
    <source>
        <dbReference type="RuleBase" id="RU000487"/>
    </source>
</evidence>
<dbReference type="FunFam" id="3.30.420.40:FF:000058">
    <property type="entry name" value="Putative actin-related protein 5"/>
    <property type="match status" value="1"/>
</dbReference>
<comment type="similarity">
    <text evidence="1">Belongs to the actin family.</text>
</comment>
<protein>
    <submittedName>
        <fullName evidence="2">Predicted protein</fullName>
    </submittedName>
</protein>
<name>D2V5K9_NAEGR</name>
<organism evidence="3">
    <name type="scientific">Naegleria gruberi</name>
    <name type="common">Amoeba</name>
    <dbReference type="NCBI Taxonomy" id="5762"/>
    <lineage>
        <taxon>Eukaryota</taxon>
        <taxon>Discoba</taxon>
        <taxon>Heterolobosea</taxon>
        <taxon>Tetramitia</taxon>
        <taxon>Eutetramitia</taxon>
        <taxon>Vahlkampfiidae</taxon>
        <taxon>Naegleria</taxon>
    </lineage>
</organism>
<accession>D2V5K9</accession>
<sequence length="145" mass="16473">EETISEISYELPDGNIIALGSERYKTSEILFQPNLIGMEVGGIHENIFTSIRKSDLDIRKELYSNIILSGGSTLFNGIVERLDNELRELSHSSMNIRIIAPPDRKYTAWLGGSIFSQLSTFPSMRITLEEYEESGFNIIHRKSIF</sequence>
<dbReference type="Pfam" id="PF00022">
    <property type="entry name" value="Actin"/>
    <property type="match status" value="1"/>
</dbReference>
<dbReference type="KEGG" id="ngr:NAEGRDRAFT_31372"/>
<proteinExistence type="inferred from homology"/>
<dbReference type="AlphaFoldDB" id="D2V5K9"/>
<reference evidence="2 3" key="1">
    <citation type="journal article" date="2010" name="Cell">
        <title>The genome of Naegleria gruberi illuminates early eukaryotic versatility.</title>
        <authorList>
            <person name="Fritz-Laylin L.K."/>
            <person name="Prochnik S.E."/>
            <person name="Ginger M.L."/>
            <person name="Dacks J.B."/>
            <person name="Carpenter M.L."/>
            <person name="Field M.C."/>
            <person name="Kuo A."/>
            <person name="Paredez A."/>
            <person name="Chapman J."/>
            <person name="Pham J."/>
            <person name="Shu S."/>
            <person name="Neupane R."/>
            <person name="Cipriano M."/>
            <person name="Mancuso J."/>
            <person name="Tu H."/>
            <person name="Salamov A."/>
            <person name="Lindquist E."/>
            <person name="Shapiro H."/>
            <person name="Lucas S."/>
            <person name="Grigoriev I.V."/>
            <person name="Cande W.Z."/>
            <person name="Fulton C."/>
            <person name="Rokhsar D.S."/>
            <person name="Dawson S.C."/>
        </authorList>
    </citation>
    <scope>NUCLEOTIDE SEQUENCE [LARGE SCALE GENOMIC DNA]</scope>
    <source>
        <strain evidence="2 3">NEG-M</strain>
    </source>
</reference>
<feature type="non-terminal residue" evidence="2">
    <location>
        <position position="1"/>
    </location>
</feature>
<dbReference type="Gene3D" id="3.30.420.40">
    <property type="match status" value="2"/>
</dbReference>
<dbReference type="SUPFAM" id="SSF53067">
    <property type="entry name" value="Actin-like ATPase domain"/>
    <property type="match status" value="1"/>
</dbReference>
<dbReference type="SMART" id="SM00268">
    <property type="entry name" value="ACTIN"/>
    <property type="match status" value="1"/>
</dbReference>
<gene>
    <name evidence="2" type="ORF">NAEGRDRAFT_31372</name>
</gene>
<dbReference type="GeneID" id="8849481"/>
<dbReference type="InParanoid" id="D2V5K9"/>
<dbReference type="InterPro" id="IPR004000">
    <property type="entry name" value="Actin"/>
</dbReference>
<dbReference type="InterPro" id="IPR043129">
    <property type="entry name" value="ATPase_NBD"/>
</dbReference>
<dbReference type="EMBL" id="GG738853">
    <property type="protein sequence ID" value="EFC47817.1"/>
    <property type="molecule type" value="Genomic_DNA"/>
</dbReference>
<dbReference type="OrthoDB" id="2011723at2759"/>
<dbReference type="STRING" id="5762.D2V5K9"/>
<dbReference type="RefSeq" id="XP_002680561.1">
    <property type="nucleotide sequence ID" value="XM_002680515.1"/>
</dbReference>
<evidence type="ECO:0000313" key="2">
    <source>
        <dbReference type="EMBL" id="EFC47817.1"/>
    </source>
</evidence>
<dbReference type="eggNOG" id="KOG0676">
    <property type="taxonomic scope" value="Eukaryota"/>
</dbReference>